<keyword evidence="2" id="KW-1185">Reference proteome</keyword>
<protein>
    <recommendedName>
        <fullName evidence="3">DUF3726 domain-containing protein</fullName>
    </recommendedName>
</protein>
<name>A0A2W2AVF6_9HYPH</name>
<dbReference type="RefSeq" id="WP_111198837.1">
    <property type="nucleotide sequence ID" value="NZ_QKVK01000005.1"/>
</dbReference>
<gene>
    <name evidence="1" type="ORF">DK847_12425</name>
</gene>
<dbReference type="AlphaFoldDB" id="A0A2W2AVF6"/>
<organism evidence="1 2">
    <name type="scientific">Aestuariivirga litoralis</name>
    <dbReference type="NCBI Taxonomy" id="2650924"/>
    <lineage>
        <taxon>Bacteria</taxon>
        <taxon>Pseudomonadati</taxon>
        <taxon>Pseudomonadota</taxon>
        <taxon>Alphaproteobacteria</taxon>
        <taxon>Hyphomicrobiales</taxon>
        <taxon>Aestuariivirgaceae</taxon>
        <taxon>Aestuariivirga</taxon>
    </lineage>
</organism>
<dbReference type="EMBL" id="QKVK01000005">
    <property type="protein sequence ID" value="PZF76600.1"/>
    <property type="molecule type" value="Genomic_DNA"/>
</dbReference>
<reference evidence="2" key="1">
    <citation type="submission" date="2018-06" db="EMBL/GenBank/DDBJ databases">
        <title>Aestuariibacter litoralis strain KCTC 52945T.</title>
        <authorList>
            <person name="Li X."/>
            <person name="Salam N."/>
            <person name="Li J.-L."/>
            <person name="Chen Y.-M."/>
            <person name="Yang Z.-W."/>
            <person name="Zhang L.-Y."/>
            <person name="Han M.-X."/>
            <person name="Xiao M."/>
            <person name="Li W.-J."/>
        </authorList>
    </citation>
    <scope>NUCLEOTIDE SEQUENCE [LARGE SCALE GENOMIC DNA]</scope>
    <source>
        <strain evidence="2">KCTC 52945</strain>
    </source>
</reference>
<evidence type="ECO:0000313" key="2">
    <source>
        <dbReference type="Proteomes" id="UP000248795"/>
    </source>
</evidence>
<evidence type="ECO:0008006" key="3">
    <source>
        <dbReference type="Google" id="ProtNLM"/>
    </source>
</evidence>
<comment type="caution">
    <text evidence="1">The sequence shown here is derived from an EMBL/GenBank/DDBJ whole genome shotgun (WGS) entry which is preliminary data.</text>
</comment>
<sequence>MRIDMQTAQAELTKKLGGLPDAADIAWATIWLEACGYSGVKLLGEALKDERRTLDLTRDALGIDLQQVSCAFLAPAIMREVAANGRAFLRNVRHGLYMLPFTVRENIGLGCPVDPSFAVGGERHKNPYVEKLDLAAQEGLEIDDAQWAAI</sequence>
<dbReference type="Proteomes" id="UP000248795">
    <property type="component" value="Unassembled WGS sequence"/>
</dbReference>
<proteinExistence type="predicted"/>
<evidence type="ECO:0000313" key="1">
    <source>
        <dbReference type="EMBL" id="PZF76600.1"/>
    </source>
</evidence>
<accession>A0A2W2AVF6</accession>